<dbReference type="EMBL" id="VIKS01000001">
    <property type="protein sequence ID" value="TQV89520.1"/>
    <property type="molecule type" value="Genomic_DNA"/>
</dbReference>
<protein>
    <submittedName>
        <fullName evidence="1">Uncharacterized protein</fullName>
    </submittedName>
</protein>
<gene>
    <name evidence="1" type="ORF">FLL46_01155</name>
</gene>
<reference evidence="1 2" key="1">
    <citation type="submission" date="2019-07" db="EMBL/GenBank/DDBJ databases">
        <title>Draft genome for Aliikangiella sp. M105.</title>
        <authorList>
            <person name="Wang G."/>
        </authorList>
    </citation>
    <scope>NUCLEOTIDE SEQUENCE [LARGE SCALE GENOMIC DNA]</scope>
    <source>
        <strain evidence="1 2">M105</strain>
    </source>
</reference>
<keyword evidence="2" id="KW-1185">Reference proteome</keyword>
<name>A0A545UJ79_9GAMM</name>
<proteinExistence type="predicted"/>
<comment type="caution">
    <text evidence="1">The sequence shown here is derived from an EMBL/GenBank/DDBJ whole genome shotgun (WGS) entry which is preliminary data.</text>
</comment>
<evidence type="ECO:0000313" key="1">
    <source>
        <dbReference type="EMBL" id="TQV89520.1"/>
    </source>
</evidence>
<dbReference type="Proteomes" id="UP000315439">
    <property type="component" value="Unassembled WGS sequence"/>
</dbReference>
<accession>A0A545UJ79</accession>
<dbReference type="RefSeq" id="WP_142891584.1">
    <property type="nucleotide sequence ID" value="NZ_ML660160.1"/>
</dbReference>
<organism evidence="1 2">
    <name type="scientific">Aliikangiella coralliicola</name>
    <dbReference type="NCBI Taxonomy" id="2592383"/>
    <lineage>
        <taxon>Bacteria</taxon>
        <taxon>Pseudomonadati</taxon>
        <taxon>Pseudomonadota</taxon>
        <taxon>Gammaproteobacteria</taxon>
        <taxon>Oceanospirillales</taxon>
        <taxon>Pleioneaceae</taxon>
        <taxon>Aliikangiella</taxon>
    </lineage>
</organism>
<evidence type="ECO:0000313" key="2">
    <source>
        <dbReference type="Proteomes" id="UP000315439"/>
    </source>
</evidence>
<dbReference type="AlphaFoldDB" id="A0A545UJ79"/>
<sequence length="91" mass="10305">MDKNEVNLYLLPESDDYPTMNIVVNGAQGVISSTFSGISFEHLGSDFIDWFETRFLSPVDAFKFTLFGESEKCFSLYSELYQKGARVSLVN</sequence>